<keyword evidence="10" id="KW-1185">Reference proteome</keyword>
<keyword evidence="7" id="KW-0472">Membrane</keyword>
<feature type="region of interest" description="Disordered" evidence="8">
    <location>
        <begin position="452"/>
        <end position="519"/>
    </location>
</feature>
<dbReference type="Proteomes" id="UP000246740">
    <property type="component" value="Unassembled WGS sequence"/>
</dbReference>
<keyword evidence="4" id="KW-0813">Transport</keyword>
<evidence type="ECO:0000256" key="8">
    <source>
        <dbReference type="SAM" id="MobiDB-lite"/>
    </source>
</evidence>
<feature type="compositionally biased region" description="Low complexity" evidence="8">
    <location>
        <begin position="24"/>
        <end position="37"/>
    </location>
</feature>
<feature type="compositionally biased region" description="Polar residues" evidence="8">
    <location>
        <begin position="181"/>
        <end position="190"/>
    </location>
</feature>
<dbReference type="InterPro" id="IPR033370">
    <property type="entry name" value="COG1"/>
</dbReference>
<keyword evidence="6" id="KW-0333">Golgi apparatus</keyword>
<dbReference type="EMBL" id="KZ819192">
    <property type="protein sequence ID" value="PWZ00773.1"/>
    <property type="molecule type" value="Genomic_DNA"/>
</dbReference>
<protein>
    <recommendedName>
        <fullName evidence="3">Conserved oligomeric Golgi complex subunit 1</fullName>
    </recommendedName>
</protein>
<reference evidence="9 10" key="1">
    <citation type="journal article" date="2018" name="Mol. Biol. Evol.">
        <title>Broad Genomic Sampling Reveals a Smut Pathogenic Ancestry of the Fungal Clade Ustilaginomycotina.</title>
        <authorList>
            <person name="Kijpornyongpan T."/>
            <person name="Mondo S.J."/>
            <person name="Barry K."/>
            <person name="Sandor L."/>
            <person name="Lee J."/>
            <person name="Lipzen A."/>
            <person name="Pangilinan J."/>
            <person name="LaButti K."/>
            <person name="Hainaut M."/>
            <person name="Henrissat B."/>
            <person name="Grigoriev I.V."/>
            <person name="Spatafora J.W."/>
            <person name="Aime M.C."/>
        </authorList>
    </citation>
    <scope>NUCLEOTIDE SEQUENCE [LARGE SCALE GENOMIC DNA]</scope>
    <source>
        <strain evidence="9 10">MCA 3645</strain>
    </source>
</reference>
<feature type="region of interest" description="Disordered" evidence="8">
    <location>
        <begin position="590"/>
        <end position="622"/>
    </location>
</feature>
<feature type="region of interest" description="Disordered" evidence="8">
    <location>
        <begin position="1"/>
        <end position="67"/>
    </location>
</feature>
<dbReference type="InParanoid" id="A0A317XSN0"/>
<dbReference type="GO" id="GO:0000139">
    <property type="term" value="C:Golgi membrane"/>
    <property type="evidence" value="ECO:0007669"/>
    <property type="project" value="UniProtKB-SubCell"/>
</dbReference>
<dbReference type="OrthoDB" id="46189at2759"/>
<evidence type="ECO:0000256" key="3">
    <source>
        <dbReference type="ARBA" id="ARBA00020978"/>
    </source>
</evidence>
<dbReference type="STRING" id="1882483.A0A317XSN0"/>
<evidence type="ECO:0000256" key="1">
    <source>
        <dbReference type="ARBA" id="ARBA00004395"/>
    </source>
</evidence>
<comment type="subcellular location">
    <subcellularLocation>
        <location evidence="1">Golgi apparatus membrane</location>
        <topology evidence="1">Peripheral membrane protein</topology>
    </subcellularLocation>
</comment>
<keyword evidence="5" id="KW-0653">Protein transport</keyword>
<gene>
    <name evidence="9" type="ORF">BCV70DRAFT_189420</name>
</gene>
<evidence type="ECO:0000256" key="2">
    <source>
        <dbReference type="ARBA" id="ARBA00006653"/>
    </source>
</evidence>
<feature type="region of interest" description="Disordered" evidence="8">
    <location>
        <begin position="845"/>
        <end position="875"/>
    </location>
</feature>
<name>A0A317XSN0_9BASI</name>
<evidence type="ECO:0000313" key="10">
    <source>
        <dbReference type="Proteomes" id="UP000246740"/>
    </source>
</evidence>
<sequence>MSTPGRTRTQPVASNSSGLGAEVTSPTSSHSSTTLRTRAVGHTRTNASLTSGISPSAMLSSATKRNSGARSASLFESTGLDPMRIEPDTLFTSLGVKDIERYQRAVRDAALEKQHELRSLVGQRYEDLLGTANTIIDMSNSSNQLLQRLESLSNSVAHADESERNQAQTMSKKARRASYLPVTTTQTSSPTDDHHEQDAELDRQEAVFALGASLKLIMDSPEFVWRCVERGKTLHAAWTFMLARAAWWELIEKSPLPVPQASLSTDIGITSATEAVTRLKINVKRAFPFIEKQWQSMVPMRKQIVHRAVALLMDSEIESMAVADQLSTLVLLDGNRYDHVFQLLLSQRQAAMRRTMHRRRASSSLIGQQQIDATRLAPASSTTTISTSAQALTTSSVALRRLARSLTELIKVYAKTLQHAVQMFIQPDPARADDSHHSLLHSLLTATLDAAHQTQHTRDPTFSPSASLSPLPSPENERRPSAAAMRAARRRSSYGVPGGSIGASNATVANSSSNSGMLATTKDARKARVSTDAILQSLPSSQILLRLLPSSIWTFSPRIDLEQTSPEQCNHLLDELCNWAAKTRDEFITGTEHAQESSTKPSGSAPQNKAANNSNTKSIRSSVQSLHHVSELTALRRAFTSTLAQVRRTVLTKLKRAATKDTTKHHAILTRVEKELLSFQQAVDSVLHQRLDVLLAEKLSKTTDALLFSTKEAVSAIQTAAQQASMVAARASPGPTETSHDPVLSIQGVRRPLQSVESTRLQSAALQKQLHGRTPLIDNLIGLYEEPVGALSDEIEEYVEDLRNDSTQHDSITNILSSFASAIETSNRLLIERLQDLIKSQIQGPSDVAPLPRSSAKKDLQVRLPGLSPTDANEERASEPLLERFWLPSVRSHVLEVMRSSRVYIHDETGQSSESPSPALVLAFVALAESVLQLGPALVGKESLSSIRAVLQAIKSTRSETNDSSTQGDIAAIDALLSGEMPADLGDRPQLRRLRLVLVPLLSQNLSSIEQARQQDSQTGKLPVLSADPASAARDVLPLVKLAKSKAPRFQSLPMRS</sequence>
<dbReference type="GO" id="GO:0017119">
    <property type="term" value="C:Golgi transport complex"/>
    <property type="evidence" value="ECO:0007669"/>
    <property type="project" value="InterPro"/>
</dbReference>
<evidence type="ECO:0000313" key="9">
    <source>
        <dbReference type="EMBL" id="PWZ00773.1"/>
    </source>
</evidence>
<proteinExistence type="inferred from homology"/>
<dbReference type="AlphaFoldDB" id="A0A317XSN0"/>
<evidence type="ECO:0000256" key="5">
    <source>
        <dbReference type="ARBA" id="ARBA00022927"/>
    </source>
</evidence>
<feature type="compositionally biased region" description="Polar residues" evidence="8">
    <location>
        <begin position="1"/>
        <end position="18"/>
    </location>
</feature>
<dbReference type="GO" id="GO:0015031">
    <property type="term" value="P:protein transport"/>
    <property type="evidence" value="ECO:0007669"/>
    <property type="project" value="UniProtKB-KW"/>
</dbReference>
<feature type="compositionally biased region" description="Low complexity" evidence="8">
    <location>
        <begin position="503"/>
        <end position="515"/>
    </location>
</feature>
<evidence type="ECO:0000256" key="4">
    <source>
        <dbReference type="ARBA" id="ARBA00022448"/>
    </source>
</evidence>
<feature type="compositionally biased region" description="Polar residues" evidence="8">
    <location>
        <begin position="43"/>
        <end position="67"/>
    </location>
</feature>
<dbReference type="Pfam" id="PF08700">
    <property type="entry name" value="VPS51_Exo84_N"/>
    <property type="match status" value="1"/>
</dbReference>
<evidence type="ECO:0000256" key="6">
    <source>
        <dbReference type="ARBA" id="ARBA00023034"/>
    </source>
</evidence>
<feature type="compositionally biased region" description="Polar residues" evidence="8">
    <location>
        <begin position="596"/>
        <end position="622"/>
    </location>
</feature>
<evidence type="ECO:0000256" key="7">
    <source>
        <dbReference type="ARBA" id="ARBA00023136"/>
    </source>
</evidence>
<dbReference type="PANTHER" id="PTHR31658">
    <property type="entry name" value="CONSERVED OLIGOMERIC GOLGI COMPLEX SUBUNIT 1"/>
    <property type="match status" value="1"/>
</dbReference>
<comment type="similarity">
    <text evidence="2">Belongs to the COG1 family.</text>
</comment>
<accession>A0A317XSN0</accession>
<feature type="region of interest" description="Disordered" evidence="8">
    <location>
        <begin position="156"/>
        <end position="199"/>
    </location>
</feature>
<dbReference type="PANTHER" id="PTHR31658:SF0">
    <property type="entry name" value="CONSERVED OLIGOMERIC GOLGI COMPLEX SUBUNIT 1"/>
    <property type="match status" value="1"/>
</dbReference>
<dbReference type="GO" id="GO:0006891">
    <property type="term" value="P:intra-Golgi vesicle-mediated transport"/>
    <property type="evidence" value="ECO:0007669"/>
    <property type="project" value="InterPro"/>
</dbReference>
<organism evidence="9 10">
    <name type="scientific">Testicularia cyperi</name>
    <dbReference type="NCBI Taxonomy" id="1882483"/>
    <lineage>
        <taxon>Eukaryota</taxon>
        <taxon>Fungi</taxon>
        <taxon>Dikarya</taxon>
        <taxon>Basidiomycota</taxon>
        <taxon>Ustilaginomycotina</taxon>
        <taxon>Ustilaginomycetes</taxon>
        <taxon>Ustilaginales</taxon>
        <taxon>Anthracoideaceae</taxon>
        <taxon>Testicularia</taxon>
    </lineage>
</organism>